<dbReference type="Pfam" id="PF01810">
    <property type="entry name" value="LysE"/>
    <property type="match status" value="1"/>
</dbReference>
<keyword evidence="2" id="KW-1003">Cell membrane</keyword>
<sequence length="215" mass="23266">MRAYELEFLTVAGAHLLAVMSPGPDFAIVVKQSLRHGRRLAVWTSIGIACGILLHVSYSLLGIGLLIKSSPWAFTVLKFAGAAYLAWIGVNALRARASQNALQPGGEAVAPLAAGLSARAAWNIGFFTNALNPKATLFFLALFSVVIDPHTPRWVQAGYGAWMAVATGAWFTLVSFFFTREKMRRVFLQHGHWVDRVMGVVLLGFAVRLALATVG</sequence>
<evidence type="ECO:0000256" key="1">
    <source>
        <dbReference type="ARBA" id="ARBA00004651"/>
    </source>
</evidence>
<feature type="transmembrane region" description="Helical" evidence="6">
    <location>
        <begin position="159"/>
        <end position="177"/>
    </location>
</feature>
<dbReference type="AlphaFoldDB" id="A0A8F9XKC9"/>
<organism evidence="7 8">
    <name type="scientific">Horticoccus luteus</name>
    <dbReference type="NCBI Taxonomy" id="2862869"/>
    <lineage>
        <taxon>Bacteria</taxon>
        <taxon>Pseudomonadati</taxon>
        <taxon>Verrucomicrobiota</taxon>
        <taxon>Opitutia</taxon>
        <taxon>Opitutales</taxon>
        <taxon>Opitutaceae</taxon>
        <taxon>Horticoccus</taxon>
    </lineage>
</organism>
<dbReference type="PANTHER" id="PTHR30086">
    <property type="entry name" value="ARGININE EXPORTER PROTEIN ARGO"/>
    <property type="match status" value="1"/>
</dbReference>
<evidence type="ECO:0000256" key="5">
    <source>
        <dbReference type="ARBA" id="ARBA00023136"/>
    </source>
</evidence>
<feature type="transmembrane region" description="Helical" evidence="6">
    <location>
        <begin position="72"/>
        <end position="93"/>
    </location>
</feature>
<reference evidence="7" key="1">
    <citation type="submission" date="2021-08" db="EMBL/GenBank/DDBJ databases">
        <title>Genome of a novel bacterium of the phylum Verrucomicrobia, Oleiharenicola sp. KSB-15.</title>
        <authorList>
            <person name="Chung J.-H."/>
            <person name="Ahn J.-H."/>
            <person name="Yoon Y."/>
            <person name="Kim D.-Y."/>
            <person name="An S.-H."/>
            <person name="Park I."/>
            <person name="Yeon J."/>
        </authorList>
    </citation>
    <scope>NUCLEOTIDE SEQUENCE</scope>
    <source>
        <strain evidence="7">KSB-15</strain>
    </source>
</reference>
<evidence type="ECO:0000256" key="6">
    <source>
        <dbReference type="SAM" id="Phobius"/>
    </source>
</evidence>
<dbReference type="KEGG" id="ole:K0B96_12215"/>
<name>A0A8F9XKC9_9BACT</name>
<evidence type="ECO:0000256" key="2">
    <source>
        <dbReference type="ARBA" id="ARBA00022475"/>
    </source>
</evidence>
<keyword evidence="8" id="KW-1185">Reference proteome</keyword>
<keyword evidence="3 6" id="KW-0812">Transmembrane</keyword>
<evidence type="ECO:0000256" key="4">
    <source>
        <dbReference type="ARBA" id="ARBA00022989"/>
    </source>
</evidence>
<dbReference type="PANTHER" id="PTHR30086:SF21">
    <property type="entry name" value="TRANSPORT PROTEIN"/>
    <property type="match status" value="1"/>
</dbReference>
<accession>A0A8F9XKC9</accession>
<comment type="subcellular location">
    <subcellularLocation>
        <location evidence="1">Cell membrane</location>
        <topology evidence="1">Multi-pass membrane protein</topology>
    </subcellularLocation>
</comment>
<dbReference type="RefSeq" id="WP_220161175.1">
    <property type="nucleotide sequence ID" value="NZ_CP080507.1"/>
</dbReference>
<feature type="transmembrane region" description="Helical" evidence="6">
    <location>
        <begin position="197"/>
        <end position="214"/>
    </location>
</feature>
<keyword evidence="4 6" id="KW-1133">Transmembrane helix</keyword>
<feature type="transmembrane region" description="Helical" evidence="6">
    <location>
        <begin position="126"/>
        <end position="147"/>
    </location>
</feature>
<protein>
    <submittedName>
        <fullName evidence="7">LysE family transporter</fullName>
    </submittedName>
</protein>
<dbReference type="Proteomes" id="UP000825051">
    <property type="component" value="Chromosome"/>
</dbReference>
<dbReference type="GO" id="GO:0015171">
    <property type="term" value="F:amino acid transmembrane transporter activity"/>
    <property type="evidence" value="ECO:0007669"/>
    <property type="project" value="TreeGrafter"/>
</dbReference>
<proteinExistence type="predicted"/>
<dbReference type="EMBL" id="CP080507">
    <property type="protein sequence ID" value="QYM78071.1"/>
    <property type="molecule type" value="Genomic_DNA"/>
</dbReference>
<dbReference type="PIRSF" id="PIRSF006324">
    <property type="entry name" value="LeuE"/>
    <property type="match status" value="1"/>
</dbReference>
<feature type="transmembrane region" description="Helical" evidence="6">
    <location>
        <begin position="40"/>
        <end position="66"/>
    </location>
</feature>
<dbReference type="InterPro" id="IPR001123">
    <property type="entry name" value="LeuE-type"/>
</dbReference>
<gene>
    <name evidence="7" type="ORF">K0B96_12215</name>
</gene>
<evidence type="ECO:0000256" key="3">
    <source>
        <dbReference type="ARBA" id="ARBA00022692"/>
    </source>
</evidence>
<dbReference type="GO" id="GO:0005886">
    <property type="term" value="C:plasma membrane"/>
    <property type="evidence" value="ECO:0007669"/>
    <property type="project" value="UniProtKB-SubCell"/>
</dbReference>
<keyword evidence="5 6" id="KW-0472">Membrane</keyword>
<evidence type="ECO:0000313" key="7">
    <source>
        <dbReference type="EMBL" id="QYM78071.1"/>
    </source>
</evidence>
<evidence type="ECO:0000313" key="8">
    <source>
        <dbReference type="Proteomes" id="UP000825051"/>
    </source>
</evidence>